<reference evidence="1 2" key="1">
    <citation type="journal article" date="2022" name="bioRxiv">
        <title>The genome of the oomycete Peronosclerospora sorghi, a cosmopolitan pathogen of maize and sorghum, is inflated with dispersed pseudogenes.</title>
        <authorList>
            <person name="Fletcher K."/>
            <person name="Martin F."/>
            <person name="Isakeit T."/>
            <person name="Cavanaugh K."/>
            <person name="Magill C."/>
            <person name="Michelmore R."/>
        </authorList>
    </citation>
    <scope>NUCLEOTIDE SEQUENCE [LARGE SCALE GENOMIC DNA]</scope>
    <source>
        <strain evidence="1">P6</strain>
    </source>
</reference>
<evidence type="ECO:0000313" key="1">
    <source>
        <dbReference type="EMBL" id="KAI9917283.1"/>
    </source>
</evidence>
<dbReference type="EMBL" id="CM047592">
    <property type="protein sequence ID" value="KAI9917283.1"/>
    <property type="molecule type" value="Genomic_DNA"/>
</dbReference>
<dbReference type="Proteomes" id="UP001163321">
    <property type="component" value="Chromosome 13"/>
</dbReference>
<sequence length="105" mass="12205">MAERQFKIKVGTLRRVKKDLEYYAKEHAAQQAKIEKMREDGVDEHDVHKQEEVLVETETMLPDCQCRLKEAASDVINFIKVNRDEVESLDTFKEAQDLLASIPKD</sequence>
<organism evidence="1 2">
    <name type="scientific">Peronosclerospora sorghi</name>
    <dbReference type="NCBI Taxonomy" id="230839"/>
    <lineage>
        <taxon>Eukaryota</taxon>
        <taxon>Sar</taxon>
        <taxon>Stramenopiles</taxon>
        <taxon>Oomycota</taxon>
        <taxon>Peronosporomycetes</taxon>
        <taxon>Peronosporales</taxon>
        <taxon>Peronosporaceae</taxon>
        <taxon>Peronosclerospora</taxon>
    </lineage>
</organism>
<accession>A0ACC0WH86</accession>
<name>A0ACC0WH86_9STRA</name>
<keyword evidence="2" id="KW-1185">Reference proteome</keyword>
<gene>
    <name evidence="1" type="ORF">PsorP6_012308</name>
</gene>
<evidence type="ECO:0000313" key="2">
    <source>
        <dbReference type="Proteomes" id="UP001163321"/>
    </source>
</evidence>
<comment type="caution">
    <text evidence="1">The sequence shown here is derived from an EMBL/GenBank/DDBJ whole genome shotgun (WGS) entry which is preliminary data.</text>
</comment>
<proteinExistence type="predicted"/>
<protein>
    <submittedName>
        <fullName evidence="1">Uncharacterized protein</fullName>
    </submittedName>
</protein>